<comment type="caution">
    <text evidence="2">The sequence shown here is derived from an EMBL/GenBank/DDBJ whole genome shotgun (WGS) entry which is preliminary data.</text>
</comment>
<proteinExistence type="predicted"/>
<name>A0ABD3Q8B1_9STRA</name>
<accession>A0ABD3Q8B1</accession>
<dbReference type="Proteomes" id="UP001516023">
    <property type="component" value="Unassembled WGS sequence"/>
</dbReference>
<dbReference type="AlphaFoldDB" id="A0ABD3Q8B1"/>
<dbReference type="EMBL" id="JABMIG020000061">
    <property type="protein sequence ID" value="KAL3796658.1"/>
    <property type="molecule type" value="Genomic_DNA"/>
</dbReference>
<sequence length="174" mass="20571">MTRVSDPFARVHLRDLGLRSKASWTGSRSGTYWIGAFSARLLRSHSWCLIPMGAMFSEDILERAATRLVPRKMVFADVVLLLTGARQMIALQANTWMLNTGGLAEDRRDNVGLSRRTVQRWTDGPEKFAQEKKKKKKKKKKDEEEEEEEELRKRRRRRRRRRRKSVQFPLRLRF</sequence>
<protein>
    <submittedName>
        <fullName evidence="2">Uncharacterized protein</fullName>
    </submittedName>
</protein>
<organism evidence="2 3">
    <name type="scientific">Cyclotella cryptica</name>
    <dbReference type="NCBI Taxonomy" id="29204"/>
    <lineage>
        <taxon>Eukaryota</taxon>
        <taxon>Sar</taxon>
        <taxon>Stramenopiles</taxon>
        <taxon>Ochrophyta</taxon>
        <taxon>Bacillariophyta</taxon>
        <taxon>Coscinodiscophyceae</taxon>
        <taxon>Thalassiosirophycidae</taxon>
        <taxon>Stephanodiscales</taxon>
        <taxon>Stephanodiscaceae</taxon>
        <taxon>Cyclotella</taxon>
    </lineage>
</organism>
<reference evidence="2 3" key="1">
    <citation type="journal article" date="2020" name="G3 (Bethesda)">
        <title>Improved Reference Genome for Cyclotella cryptica CCMP332, a Model for Cell Wall Morphogenesis, Salinity Adaptation, and Lipid Production in Diatoms (Bacillariophyta).</title>
        <authorList>
            <person name="Roberts W.R."/>
            <person name="Downey K.M."/>
            <person name="Ruck E.C."/>
            <person name="Traller J.C."/>
            <person name="Alverson A.J."/>
        </authorList>
    </citation>
    <scope>NUCLEOTIDE SEQUENCE [LARGE SCALE GENOMIC DNA]</scope>
    <source>
        <strain evidence="2 3">CCMP332</strain>
    </source>
</reference>
<evidence type="ECO:0000256" key="1">
    <source>
        <dbReference type="SAM" id="MobiDB-lite"/>
    </source>
</evidence>
<feature type="compositionally biased region" description="Basic residues" evidence="1">
    <location>
        <begin position="153"/>
        <end position="165"/>
    </location>
</feature>
<feature type="region of interest" description="Disordered" evidence="1">
    <location>
        <begin position="122"/>
        <end position="174"/>
    </location>
</feature>
<evidence type="ECO:0000313" key="2">
    <source>
        <dbReference type="EMBL" id="KAL3796658.1"/>
    </source>
</evidence>
<evidence type="ECO:0000313" key="3">
    <source>
        <dbReference type="Proteomes" id="UP001516023"/>
    </source>
</evidence>
<gene>
    <name evidence="2" type="ORF">HJC23_009958</name>
</gene>
<keyword evidence="3" id="KW-1185">Reference proteome</keyword>